<dbReference type="STRING" id="1794912.AXX12_18105"/>
<reference evidence="1 2" key="1">
    <citation type="submission" date="2016-02" db="EMBL/GenBank/DDBJ databases">
        <title>Anaerosporomusa subterraneum gen. nov., sp. nov., a spore-forming obligate anaerobe isolated from saprolite.</title>
        <authorList>
            <person name="Choi J.K."/>
            <person name="Shah M."/>
            <person name="Yee N."/>
        </authorList>
    </citation>
    <scope>NUCLEOTIDE SEQUENCE [LARGE SCALE GENOMIC DNA]</scope>
    <source>
        <strain evidence="1 2">RU4</strain>
    </source>
</reference>
<keyword evidence="2" id="KW-1185">Reference proteome</keyword>
<dbReference type="EMBL" id="LSGP01000012">
    <property type="protein sequence ID" value="KYZ77646.1"/>
    <property type="molecule type" value="Genomic_DNA"/>
</dbReference>
<dbReference type="AlphaFoldDB" id="A0A154BUI2"/>
<dbReference type="RefSeq" id="WP_066238144.1">
    <property type="nucleotide sequence ID" value="NZ_LSGP01000012.1"/>
</dbReference>
<dbReference type="OrthoDB" id="1682327at2"/>
<proteinExistence type="predicted"/>
<protein>
    <submittedName>
        <fullName evidence="1">Uncharacterized protein</fullName>
    </submittedName>
</protein>
<gene>
    <name evidence="1" type="ORF">AXX12_18105</name>
</gene>
<comment type="caution">
    <text evidence="1">The sequence shown here is derived from an EMBL/GenBank/DDBJ whole genome shotgun (WGS) entry which is preliminary data.</text>
</comment>
<evidence type="ECO:0000313" key="2">
    <source>
        <dbReference type="Proteomes" id="UP000076268"/>
    </source>
</evidence>
<dbReference type="Proteomes" id="UP000076268">
    <property type="component" value="Unassembled WGS sequence"/>
</dbReference>
<organism evidence="1 2">
    <name type="scientific">Anaerosporomusa subterranea</name>
    <dbReference type="NCBI Taxonomy" id="1794912"/>
    <lineage>
        <taxon>Bacteria</taxon>
        <taxon>Bacillati</taxon>
        <taxon>Bacillota</taxon>
        <taxon>Negativicutes</taxon>
        <taxon>Acetonemataceae</taxon>
        <taxon>Anaerosporomusa</taxon>
    </lineage>
</organism>
<accession>A0A154BUI2</accession>
<evidence type="ECO:0000313" key="1">
    <source>
        <dbReference type="EMBL" id="KYZ77646.1"/>
    </source>
</evidence>
<name>A0A154BUI2_ANASB</name>
<sequence length="113" mass="12774">MRLRKWRLRGKHPQAVATTATQVTSKEAKVAEPVRPDAISGLLRRVINNPEFPVQLMMVMLTMSSGNVRMDRKIDTMSATVETVRNITNLLTNTMQSLKTAAEAPQQIRRMLQ</sequence>